<evidence type="ECO:0000256" key="11">
    <source>
        <dbReference type="ARBA" id="ARBA00022932"/>
    </source>
</evidence>
<dbReference type="InterPro" id="IPR029060">
    <property type="entry name" value="PIN-like_dom_sf"/>
</dbReference>
<dbReference type="Gene3D" id="3.40.50.1010">
    <property type="entry name" value="5'-nuclease"/>
    <property type="match status" value="1"/>
</dbReference>
<dbReference type="Pfam" id="PF00476">
    <property type="entry name" value="DNA_pol_A"/>
    <property type="match status" value="1"/>
</dbReference>
<evidence type="ECO:0000259" key="17">
    <source>
        <dbReference type="SMART" id="SM00475"/>
    </source>
</evidence>
<comment type="catalytic activity">
    <reaction evidence="14 16">
        <text>DNA(n) + a 2'-deoxyribonucleoside 5'-triphosphate = DNA(n+1) + diphosphate</text>
        <dbReference type="Rhea" id="RHEA:22508"/>
        <dbReference type="Rhea" id="RHEA-COMP:17339"/>
        <dbReference type="Rhea" id="RHEA-COMP:17340"/>
        <dbReference type="ChEBI" id="CHEBI:33019"/>
        <dbReference type="ChEBI" id="CHEBI:61560"/>
        <dbReference type="ChEBI" id="CHEBI:173112"/>
        <dbReference type="EC" id="2.7.7.7"/>
    </reaction>
</comment>
<dbReference type="GO" id="GO:0008409">
    <property type="term" value="F:5'-3' exonuclease activity"/>
    <property type="evidence" value="ECO:0007669"/>
    <property type="project" value="UniProtKB-UniRule"/>
</dbReference>
<comment type="subunit">
    <text evidence="16">Single-chain monomer with multiple functions.</text>
</comment>
<dbReference type="CDD" id="cd09898">
    <property type="entry name" value="H3TH_53EXO"/>
    <property type="match status" value="1"/>
</dbReference>
<dbReference type="CDD" id="cd08637">
    <property type="entry name" value="DNA_pol_A_pol_I_C"/>
    <property type="match status" value="1"/>
</dbReference>
<dbReference type="InterPro" id="IPR018320">
    <property type="entry name" value="DNA_polymerase_1"/>
</dbReference>
<dbReference type="GO" id="GO:0003677">
    <property type="term" value="F:DNA binding"/>
    <property type="evidence" value="ECO:0007669"/>
    <property type="project" value="UniProtKB-UniRule"/>
</dbReference>
<evidence type="ECO:0000256" key="6">
    <source>
        <dbReference type="ARBA" id="ARBA00022705"/>
    </source>
</evidence>
<dbReference type="PANTHER" id="PTHR10133">
    <property type="entry name" value="DNA POLYMERASE I"/>
    <property type="match status" value="1"/>
</dbReference>
<feature type="domain" description="DNA-directed DNA polymerase family A palm" evidence="18">
    <location>
        <begin position="662"/>
        <end position="868"/>
    </location>
</feature>
<accession>A0A9D2RLR8</accession>
<dbReference type="InterPro" id="IPR043502">
    <property type="entry name" value="DNA/RNA_pol_sf"/>
</dbReference>
<dbReference type="SMART" id="SM00279">
    <property type="entry name" value="HhH2"/>
    <property type="match status" value="1"/>
</dbReference>
<evidence type="ECO:0000256" key="15">
    <source>
        <dbReference type="NCBIfam" id="TIGR00593"/>
    </source>
</evidence>
<evidence type="ECO:0000256" key="13">
    <source>
        <dbReference type="ARBA" id="ARBA00023204"/>
    </source>
</evidence>
<keyword evidence="5 16" id="KW-0548">Nucleotidyltransferase</keyword>
<keyword evidence="8 16" id="KW-0227">DNA damage</keyword>
<dbReference type="Gene3D" id="3.30.420.10">
    <property type="entry name" value="Ribonuclease H-like superfamily/Ribonuclease H"/>
    <property type="match status" value="1"/>
</dbReference>
<dbReference type="AlphaFoldDB" id="A0A9D2RLR8"/>
<dbReference type="InterPro" id="IPR036397">
    <property type="entry name" value="RNaseH_sf"/>
</dbReference>
<evidence type="ECO:0000256" key="12">
    <source>
        <dbReference type="ARBA" id="ARBA00023125"/>
    </source>
</evidence>
<dbReference type="Pfam" id="PF02739">
    <property type="entry name" value="5_3_exonuc_N"/>
    <property type="match status" value="1"/>
</dbReference>
<dbReference type="GO" id="GO:0006302">
    <property type="term" value="P:double-strand break repair"/>
    <property type="evidence" value="ECO:0007669"/>
    <property type="project" value="TreeGrafter"/>
</dbReference>
<evidence type="ECO:0000256" key="3">
    <source>
        <dbReference type="ARBA" id="ARBA00020311"/>
    </source>
</evidence>
<dbReference type="InterPro" id="IPR008918">
    <property type="entry name" value="HhH2"/>
</dbReference>
<keyword evidence="9 16" id="KW-0378">Hydrolase</keyword>
<dbReference type="FunFam" id="1.10.150.20:FF:000002">
    <property type="entry name" value="DNA polymerase I"/>
    <property type="match status" value="1"/>
</dbReference>
<dbReference type="Pfam" id="PF01367">
    <property type="entry name" value="5_3_exonuc"/>
    <property type="match status" value="1"/>
</dbReference>
<keyword evidence="4 16" id="KW-0808">Transferase</keyword>
<keyword evidence="7" id="KW-0540">Nuclease</keyword>
<dbReference type="PRINTS" id="PR00868">
    <property type="entry name" value="DNAPOLI"/>
</dbReference>
<feature type="domain" description="5'-3' exonuclease" evidence="17">
    <location>
        <begin position="2"/>
        <end position="263"/>
    </location>
</feature>
<dbReference type="InterPro" id="IPR019760">
    <property type="entry name" value="DNA-dir_DNA_pol_A_CS"/>
</dbReference>
<dbReference type="EC" id="2.7.7.7" evidence="2 15"/>
<dbReference type="EMBL" id="DWYS01000140">
    <property type="protein sequence ID" value="HJB08509.1"/>
    <property type="molecule type" value="Genomic_DNA"/>
</dbReference>
<evidence type="ECO:0000256" key="4">
    <source>
        <dbReference type="ARBA" id="ARBA00022679"/>
    </source>
</evidence>
<evidence type="ECO:0000256" key="1">
    <source>
        <dbReference type="ARBA" id="ARBA00007705"/>
    </source>
</evidence>
<dbReference type="SMART" id="SM00475">
    <property type="entry name" value="53EXOc"/>
    <property type="match status" value="1"/>
</dbReference>
<dbReference type="InterPro" id="IPR012337">
    <property type="entry name" value="RNaseH-like_sf"/>
</dbReference>
<evidence type="ECO:0000256" key="5">
    <source>
        <dbReference type="ARBA" id="ARBA00022695"/>
    </source>
</evidence>
<dbReference type="Gene3D" id="1.20.1060.10">
    <property type="entry name" value="Taq DNA Polymerase, Chain T, domain 4"/>
    <property type="match status" value="1"/>
</dbReference>
<dbReference type="NCBIfam" id="NF004397">
    <property type="entry name" value="PRK05755.1"/>
    <property type="match status" value="1"/>
</dbReference>
<evidence type="ECO:0000256" key="16">
    <source>
        <dbReference type="RuleBase" id="RU004460"/>
    </source>
</evidence>
<evidence type="ECO:0000256" key="9">
    <source>
        <dbReference type="ARBA" id="ARBA00022801"/>
    </source>
</evidence>
<sequence>MEKLVLIDGHSILNRAYYGVPDLTNSEGLHTNAVYGFLNILFKILEEEQASYLAVAFDLKEPTFRHKMYGDYKGTRKPMPQELVEQVPLMKEVLGSMGVPILTLPGYEADDVLGTVAKRCQKDGLEVAVVSGDRDLLQLADDHIKIRIPKTSRGKTEVFDYYPRDVKEQYGVTPEEFIDVKALMGDASDNIPGVPSIGEKTATAIISDYHSIENAYDHLDEIRPPRAQKALREHFDLAKLSKELATICTDSPVEFALEDSKIGDLYTDEAYQQMKRLGFKSLLGRFESSRGRGQMPVCLRLRTRAEWEACRKKAESAQRLGLALAPAPEPEQLTLFDPAFLGQEAEKSSGSGRIAGLALALEDGETVFLTPEGDVTGEWLAEQARQLVGEVQKREGASVWVLDLKEQLPLLSIPEDGPVYDGAVAAYLLNPLKDSYGYDDLGADYLGLTLPSKSELLGKAGLGQELKAGNEKAGECLCYMAFTAVKTAPLLEEELKKTGMDRLYREIEMPLIYSLFHMEQAGVKVERAALKEYGNRLKVQIDQVEAEIFQETGKRFNINSPKQLGEILFGEMKLPGGKKTKTGYSTAADVLEKLADDHPVVQKILDYRQLTKLYSTYAEGLAAYIGPDGRIHGKFNQTITATGRISSTEPNLQNIPVRMELGREIRKVFVPAEGCQFIDADYSQIELRILAHMSGDERLIEAYRSAQDIHAITASQVFHTPLDQVTPLQRRNAKAVNFGIVYGISAFGLSEDLSISRKEAMEYIDQYFHTYPGVKTFLDGLVKQGKEQGYVTTLYGRRRPIPELKSSNFMQRQFGERVAMNSPIQGTAADIMKIAMIRVDRRLKAEGYKARIVLQIHDELLVESPKEETSRVKALLEEEMKGAAHLKVALEVEAKTGDSWFAAK</sequence>
<evidence type="ECO:0000256" key="14">
    <source>
        <dbReference type="ARBA" id="ARBA00049244"/>
    </source>
</evidence>
<dbReference type="InterPro" id="IPR020046">
    <property type="entry name" value="5-3_exonucl_a-hlix_arch_N"/>
</dbReference>
<dbReference type="InterPro" id="IPR002298">
    <property type="entry name" value="DNA_polymerase_A"/>
</dbReference>
<evidence type="ECO:0000256" key="2">
    <source>
        <dbReference type="ARBA" id="ARBA00012417"/>
    </source>
</evidence>
<dbReference type="CDD" id="cd06140">
    <property type="entry name" value="DNA_polA_I_Bacillus_like_exo"/>
    <property type="match status" value="1"/>
</dbReference>
<comment type="function">
    <text evidence="16">In addition to polymerase activity, this DNA polymerase exhibits 5'-3' exonuclease activity.</text>
</comment>
<reference evidence="19" key="2">
    <citation type="submission" date="2021-04" db="EMBL/GenBank/DDBJ databases">
        <authorList>
            <person name="Gilroy R."/>
        </authorList>
    </citation>
    <scope>NUCLEOTIDE SEQUENCE</scope>
    <source>
        <strain evidence="19">CHK188-4685</strain>
    </source>
</reference>
<dbReference type="GO" id="GO:0006261">
    <property type="term" value="P:DNA-templated DNA replication"/>
    <property type="evidence" value="ECO:0007669"/>
    <property type="project" value="UniProtKB-UniRule"/>
</dbReference>
<dbReference type="FunFam" id="1.10.150.20:FF:000003">
    <property type="entry name" value="DNA polymerase I"/>
    <property type="match status" value="1"/>
</dbReference>
<dbReference type="Gene3D" id="3.30.70.370">
    <property type="match status" value="1"/>
</dbReference>
<comment type="similarity">
    <text evidence="1 16">Belongs to the DNA polymerase type-A family.</text>
</comment>
<name>A0A9D2RLR8_9FIRM</name>
<evidence type="ECO:0000259" key="18">
    <source>
        <dbReference type="SMART" id="SM00482"/>
    </source>
</evidence>
<evidence type="ECO:0000313" key="20">
    <source>
        <dbReference type="Proteomes" id="UP000886804"/>
    </source>
</evidence>
<proteinExistence type="inferred from homology"/>
<dbReference type="SUPFAM" id="SSF88723">
    <property type="entry name" value="PIN domain-like"/>
    <property type="match status" value="1"/>
</dbReference>
<keyword evidence="6 16" id="KW-0235">DNA replication</keyword>
<keyword evidence="13 16" id="KW-0234">DNA repair</keyword>
<keyword evidence="12 16" id="KW-0238">DNA-binding</keyword>
<reference evidence="19" key="1">
    <citation type="journal article" date="2021" name="PeerJ">
        <title>Extensive microbial diversity within the chicken gut microbiome revealed by metagenomics and culture.</title>
        <authorList>
            <person name="Gilroy R."/>
            <person name="Ravi A."/>
            <person name="Getino M."/>
            <person name="Pursley I."/>
            <person name="Horton D.L."/>
            <person name="Alikhan N.F."/>
            <person name="Baker D."/>
            <person name="Gharbi K."/>
            <person name="Hall N."/>
            <person name="Watson M."/>
            <person name="Adriaenssens E.M."/>
            <person name="Foster-Nyarko E."/>
            <person name="Jarju S."/>
            <person name="Secka A."/>
            <person name="Antonio M."/>
            <person name="Oren A."/>
            <person name="Chaudhuri R.R."/>
            <person name="La Ragione R."/>
            <person name="Hildebrand F."/>
            <person name="Pallen M.J."/>
        </authorList>
    </citation>
    <scope>NUCLEOTIDE SEQUENCE</scope>
    <source>
        <strain evidence="19">CHK188-4685</strain>
    </source>
</reference>
<keyword evidence="11 16" id="KW-0239">DNA-directed DNA polymerase</keyword>
<evidence type="ECO:0000256" key="10">
    <source>
        <dbReference type="ARBA" id="ARBA00022839"/>
    </source>
</evidence>
<dbReference type="FunFam" id="3.40.50.1010:FF:000001">
    <property type="entry name" value="DNA polymerase I"/>
    <property type="match status" value="1"/>
</dbReference>
<dbReference type="SUPFAM" id="SSF56672">
    <property type="entry name" value="DNA/RNA polymerases"/>
    <property type="match status" value="1"/>
</dbReference>
<dbReference type="GO" id="GO:0003887">
    <property type="term" value="F:DNA-directed DNA polymerase activity"/>
    <property type="evidence" value="ECO:0007669"/>
    <property type="project" value="UniProtKB-UniRule"/>
</dbReference>
<dbReference type="InterPro" id="IPR002421">
    <property type="entry name" value="5-3_exonuclease"/>
</dbReference>
<organism evidence="19 20">
    <name type="scientific">Candidatus Enterocloster faecavium</name>
    <dbReference type="NCBI Taxonomy" id="2838560"/>
    <lineage>
        <taxon>Bacteria</taxon>
        <taxon>Bacillati</taxon>
        <taxon>Bacillota</taxon>
        <taxon>Clostridia</taxon>
        <taxon>Lachnospirales</taxon>
        <taxon>Lachnospiraceae</taxon>
        <taxon>Enterocloster</taxon>
    </lineage>
</organism>
<dbReference type="CDD" id="cd09859">
    <property type="entry name" value="PIN_53EXO"/>
    <property type="match status" value="1"/>
</dbReference>
<dbReference type="Proteomes" id="UP000886804">
    <property type="component" value="Unassembled WGS sequence"/>
</dbReference>
<dbReference type="InterPro" id="IPR001098">
    <property type="entry name" value="DNA-dir_DNA_pol_A_palm_dom"/>
</dbReference>
<dbReference type="NCBIfam" id="TIGR00593">
    <property type="entry name" value="pola"/>
    <property type="match status" value="1"/>
</dbReference>
<evidence type="ECO:0000256" key="8">
    <source>
        <dbReference type="ARBA" id="ARBA00022763"/>
    </source>
</evidence>
<evidence type="ECO:0000313" key="19">
    <source>
        <dbReference type="EMBL" id="HJB08509.1"/>
    </source>
</evidence>
<dbReference type="PANTHER" id="PTHR10133:SF27">
    <property type="entry name" value="DNA POLYMERASE NU"/>
    <property type="match status" value="1"/>
</dbReference>
<dbReference type="SUPFAM" id="SSF47807">
    <property type="entry name" value="5' to 3' exonuclease, C-terminal subdomain"/>
    <property type="match status" value="1"/>
</dbReference>
<gene>
    <name evidence="16 19" type="primary">polA</name>
    <name evidence="19" type="ORF">H9716_11725</name>
</gene>
<protein>
    <recommendedName>
        <fullName evidence="3 15">DNA polymerase I</fullName>
        <ecNumber evidence="2 15">2.7.7.7</ecNumber>
    </recommendedName>
</protein>
<dbReference type="SUPFAM" id="SSF53098">
    <property type="entry name" value="Ribonuclease H-like"/>
    <property type="match status" value="1"/>
</dbReference>
<evidence type="ECO:0000256" key="7">
    <source>
        <dbReference type="ARBA" id="ARBA00022722"/>
    </source>
</evidence>
<comment type="caution">
    <text evidence="19">The sequence shown here is derived from an EMBL/GenBank/DDBJ whole genome shotgun (WGS) entry which is preliminary data.</text>
</comment>
<dbReference type="PROSITE" id="PS00447">
    <property type="entry name" value="DNA_POLYMERASE_A"/>
    <property type="match status" value="1"/>
</dbReference>
<keyword evidence="10 16" id="KW-0269">Exonuclease</keyword>
<dbReference type="InterPro" id="IPR036279">
    <property type="entry name" value="5-3_exonuclease_C_sf"/>
</dbReference>
<dbReference type="InterPro" id="IPR020045">
    <property type="entry name" value="DNA_polI_H3TH"/>
</dbReference>
<dbReference type="Gene3D" id="1.10.150.20">
    <property type="entry name" value="5' to 3' exonuclease, C-terminal subdomain"/>
    <property type="match status" value="2"/>
</dbReference>
<dbReference type="FunFam" id="1.20.1060.10:FF:000001">
    <property type="entry name" value="DNA polymerase I"/>
    <property type="match status" value="1"/>
</dbReference>
<dbReference type="SMART" id="SM00482">
    <property type="entry name" value="POLAc"/>
    <property type="match status" value="1"/>
</dbReference>